<proteinExistence type="evidence at transcript level"/>
<name>A0A0S1MJP2_PHAPC</name>
<organism evidence="2">
    <name type="scientific">Phakopsora pachyrhizi</name>
    <name type="common">Asian soybean rust disease fungus</name>
    <dbReference type="NCBI Taxonomy" id="170000"/>
    <lineage>
        <taxon>Eukaryota</taxon>
        <taxon>Fungi</taxon>
        <taxon>Dikarya</taxon>
        <taxon>Basidiomycota</taxon>
        <taxon>Pucciniomycotina</taxon>
        <taxon>Pucciniomycetes</taxon>
        <taxon>Pucciniales</taxon>
        <taxon>Phakopsoraceae</taxon>
        <taxon>Phakopsora</taxon>
    </lineage>
</organism>
<reference evidence="2" key="1">
    <citation type="submission" date="2015-07" db="EMBL/GenBank/DDBJ databases">
        <title>Elucidating the P. pachyrhizi secretome and potential effectors.</title>
        <authorList>
            <person name="de Carvalho M.C.C.G."/>
            <person name="Nascimento L.C."/>
            <person name="Darben L.M."/>
            <person name="Polizel-Podanosqui A.M."/>
            <person name="Lopes-Caitar V.S."/>
            <person name="Rocha C.S."/>
            <person name="Qi M."/>
            <person name="Carazolle M."/>
            <person name="Kuwahara M.K."/>
            <person name="Pereira G.A.G."/>
            <person name="Abdelnoor R.V."/>
            <person name="Whitham S.A."/>
            <person name="Marcelino-Guimaraes F.C."/>
        </authorList>
    </citation>
    <scope>NUCLEOTIDE SEQUENCE</scope>
</reference>
<dbReference type="AlphaFoldDB" id="A0A0S1MJP2"/>
<feature type="chain" id="PRO_5006589260" evidence="1">
    <location>
        <begin position="22"/>
        <end position="41"/>
    </location>
</feature>
<evidence type="ECO:0000256" key="1">
    <source>
        <dbReference type="SAM" id="SignalP"/>
    </source>
</evidence>
<protein>
    <submittedName>
        <fullName evidence="2">Uncharacterized protein</fullName>
    </submittedName>
</protein>
<feature type="signal peptide" evidence="1">
    <location>
        <begin position="1"/>
        <end position="21"/>
    </location>
</feature>
<evidence type="ECO:0000313" key="2">
    <source>
        <dbReference type="EMBL" id="ALL41108.1"/>
    </source>
</evidence>
<accession>A0A0S1MJP2</accession>
<dbReference type="EMBL" id="KT247018">
    <property type="protein sequence ID" value="ALL41108.1"/>
    <property type="molecule type" value="mRNA"/>
</dbReference>
<keyword evidence="1" id="KW-0732">Signal</keyword>
<sequence>MVLNFFTLSFFGLLCLSLCNSFWGDKNFIVFSWYSTFYFNT</sequence>